<dbReference type="Proteomes" id="UP001321473">
    <property type="component" value="Unassembled WGS sequence"/>
</dbReference>
<proteinExistence type="predicted"/>
<dbReference type="InterPro" id="IPR029063">
    <property type="entry name" value="SAM-dependent_MTases_sf"/>
</dbReference>
<dbReference type="GO" id="GO:0000077">
    <property type="term" value="P:DNA damage checkpoint signaling"/>
    <property type="evidence" value="ECO:0007669"/>
    <property type="project" value="TreeGrafter"/>
</dbReference>
<accession>A0AAQ4D9F3</accession>
<dbReference type="GO" id="GO:0005634">
    <property type="term" value="C:nucleus"/>
    <property type="evidence" value="ECO:0007669"/>
    <property type="project" value="TreeGrafter"/>
</dbReference>
<dbReference type="SUPFAM" id="SSF53335">
    <property type="entry name" value="S-adenosyl-L-methionine-dependent methyltransferases"/>
    <property type="match status" value="1"/>
</dbReference>
<dbReference type="InterPro" id="IPR030445">
    <property type="entry name" value="H3-K79_meTrfase"/>
</dbReference>
<comment type="caution">
    <text evidence="1">The sequence shown here is derived from an EMBL/GenBank/DDBJ whole genome shotgun (WGS) entry which is preliminary data.</text>
</comment>
<evidence type="ECO:0000313" key="1">
    <source>
        <dbReference type="EMBL" id="KAK8759093.1"/>
    </source>
</evidence>
<dbReference type="PANTHER" id="PTHR21451:SF0">
    <property type="entry name" value="HISTONE-LYSINE N-METHYLTRANSFERASE, H3 LYSINE-79 SPECIFIC"/>
    <property type="match status" value="1"/>
</dbReference>
<sequence length="83" mass="9605">MELRLHSPAGAEPAVYQWPLSTSDKHDGAIEIVETIRWVCEDFPELKAAMENHVLNDYDTKSYESMRTLCDKYNRAIDSFLQL</sequence>
<reference evidence="1 2" key="1">
    <citation type="journal article" date="2023" name="Arcadia Sci">
        <title>De novo assembly of a long-read Amblyomma americanum tick genome.</title>
        <authorList>
            <person name="Chou S."/>
            <person name="Poskanzer K.E."/>
            <person name="Rollins M."/>
            <person name="Thuy-Boun P.S."/>
        </authorList>
    </citation>
    <scope>NUCLEOTIDE SEQUENCE [LARGE SCALE GENOMIC DNA]</scope>
    <source>
        <strain evidence="1">F_SG_1</strain>
        <tissue evidence="1">Salivary glands</tissue>
    </source>
</reference>
<dbReference type="EMBL" id="JARKHS020033417">
    <property type="protein sequence ID" value="KAK8759093.1"/>
    <property type="molecule type" value="Genomic_DNA"/>
</dbReference>
<evidence type="ECO:0000313" key="2">
    <source>
        <dbReference type="Proteomes" id="UP001321473"/>
    </source>
</evidence>
<feature type="non-terminal residue" evidence="1">
    <location>
        <position position="83"/>
    </location>
</feature>
<protein>
    <submittedName>
        <fullName evidence="1">Uncharacterized protein</fullName>
    </submittedName>
</protein>
<keyword evidence="2" id="KW-1185">Reference proteome</keyword>
<gene>
    <name evidence="1" type="ORF">V5799_003276</name>
</gene>
<name>A0AAQ4D9F3_AMBAM</name>
<dbReference type="PANTHER" id="PTHR21451">
    <property type="entry name" value="HISTONE H3 METHYLTRANSFERASE"/>
    <property type="match status" value="1"/>
</dbReference>
<dbReference type="GO" id="GO:0006281">
    <property type="term" value="P:DNA repair"/>
    <property type="evidence" value="ECO:0007669"/>
    <property type="project" value="TreeGrafter"/>
</dbReference>
<organism evidence="1 2">
    <name type="scientific">Amblyomma americanum</name>
    <name type="common">Lone star tick</name>
    <dbReference type="NCBI Taxonomy" id="6943"/>
    <lineage>
        <taxon>Eukaryota</taxon>
        <taxon>Metazoa</taxon>
        <taxon>Ecdysozoa</taxon>
        <taxon>Arthropoda</taxon>
        <taxon>Chelicerata</taxon>
        <taxon>Arachnida</taxon>
        <taxon>Acari</taxon>
        <taxon>Parasitiformes</taxon>
        <taxon>Ixodida</taxon>
        <taxon>Ixodoidea</taxon>
        <taxon>Ixodidae</taxon>
        <taxon>Amblyomminae</taxon>
        <taxon>Amblyomma</taxon>
    </lineage>
</organism>
<dbReference type="AlphaFoldDB" id="A0AAQ4D9F3"/>
<dbReference type="GO" id="GO:0031151">
    <property type="term" value="F:histone H3K79 methyltransferase activity"/>
    <property type="evidence" value="ECO:0007669"/>
    <property type="project" value="InterPro"/>
</dbReference>
<dbReference type="Gene3D" id="1.10.260.60">
    <property type="match status" value="1"/>
</dbReference>